<sequence length="242" mass="26985">MSVLHPASDFSGNHNVFKNESTGTLTVVAQLYLYGSVASDDLAQRIAYNVERVWDRPEIILSLDEQDFLIRFQVTGIYIDDPRPLLTKNRDYKKLFFRIETETDNPLGGISYMDGRNSNTGFLRLDNVAFDGSTTEAHEVGHGWGLVPGTPDGHPLDLNLIGKGQPGIMYPRGTLVDPQYQWNPSARPGEFGGTLKPDKRIVTMEDIAMLGLDQLDYDWQGRARLGGLTNVYHEGKSPFPLA</sequence>
<evidence type="ECO:0000313" key="1">
    <source>
        <dbReference type="EMBL" id="RRB18193.1"/>
    </source>
</evidence>
<name>A0A3P1CY17_9BACT</name>
<comment type="caution">
    <text evidence="1">The sequence shown here is derived from an EMBL/GenBank/DDBJ whole genome shotgun (WGS) entry which is preliminary data.</text>
</comment>
<evidence type="ECO:0008006" key="3">
    <source>
        <dbReference type="Google" id="ProtNLM"/>
    </source>
</evidence>
<protein>
    <recommendedName>
        <fullName evidence="3">Peptidase M10</fullName>
    </recommendedName>
</protein>
<dbReference type="Proteomes" id="UP000274271">
    <property type="component" value="Unassembled WGS sequence"/>
</dbReference>
<gene>
    <name evidence="1" type="ORF">EHT87_07935</name>
</gene>
<accession>A0A3P1CY17</accession>
<dbReference type="RefSeq" id="WP_124905541.1">
    <property type="nucleotide sequence ID" value="NZ_RQJP01000001.1"/>
</dbReference>
<evidence type="ECO:0000313" key="2">
    <source>
        <dbReference type="Proteomes" id="UP000274271"/>
    </source>
</evidence>
<proteinExistence type="predicted"/>
<dbReference type="OrthoDB" id="939700at2"/>
<dbReference type="EMBL" id="RQJP01000001">
    <property type="protein sequence ID" value="RRB18193.1"/>
    <property type="molecule type" value="Genomic_DNA"/>
</dbReference>
<keyword evidence="2" id="KW-1185">Reference proteome</keyword>
<organism evidence="1 2">
    <name type="scientific">Larkinella knui</name>
    <dbReference type="NCBI Taxonomy" id="2025310"/>
    <lineage>
        <taxon>Bacteria</taxon>
        <taxon>Pseudomonadati</taxon>
        <taxon>Bacteroidota</taxon>
        <taxon>Cytophagia</taxon>
        <taxon>Cytophagales</taxon>
        <taxon>Spirosomataceae</taxon>
        <taxon>Larkinella</taxon>
    </lineage>
</organism>
<dbReference type="AlphaFoldDB" id="A0A3P1CY17"/>
<reference evidence="1 2" key="1">
    <citation type="submission" date="2018-11" db="EMBL/GenBank/DDBJ databases">
        <authorList>
            <person name="Zhou Z."/>
            <person name="Wang G."/>
        </authorList>
    </citation>
    <scope>NUCLEOTIDE SEQUENCE [LARGE SCALE GENOMIC DNA]</scope>
    <source>
        <strain evidence="1 2">KCTC42998</strain>
    </source>
</reference>